<dbReference type="Gene3D" id="3.10.450.50">
    <property type="match status" value="1"/>
</dbReference>
<name>A0A7W7T2L8_9PSEU</name>
<comment type="caution">
    <text evidence="2">The sequence shown here is derived from an EMBL/GenBank/DDBJ whole genome shotgun (WGS) entry which is preliminary data.</text>
</comment>
<dbReference type="InterPro" id="IPR037401">
    <property type="entry name" value="SnoaL-like"/>
</dbReference>
<reference evidence="2 3" key="1">
    <citation type="submission" date="2020-08" db="EMBL/GenBank/DDBJ databases">
        <title>Sequencing the genomes of 1000 actinobacteria strains.</title>
        <authorList>
            <person name="Klenk H.-P."/>
        </authorList>
    </citation>
    <scope>NUCLEOTIDE SEQUENCE [LARGE SCALE GENOMIC DNA]</scope>
    <source>
        <strain evidence="2 3">DSM 45084</strain>
    </source>
</reference>
<feature type="domain" description="SnoaL-like" evidence="1">
    <location>
        <begin position="8"/>
        <end position="116"/>
    </location>
</feature>
<dbReference type="AlphaFoldDB" id="A0A7W7T2L8"/>
<proteinExistence type="predicted"/>
<accession>A0A7W7T2L8</accession>
<dbReference type="Pfam" id="PF12680">
    <property type="entry name" value="SnoaL_2"/>
    <property type="match status" value="1"/>
</dbReference>
<dbReference type="SUPFAM" id="SSF54427">
    <property type="entry name" value="NTF2-like"/>
    <property type="match status" value="1"/>
</dbReference>
<keyword evidence="3" id="KW-1185">Reference proteome</keyword>
<evidence type="ECO:0000313" key="2">
    <source>
        <dbReference type="EMBL" id="MBB4965467.1"/>
    </source>
</evidence>
<evidence type="ECO:0000313" key="3">
    <source>
        <dbReference type="Proteomes" id="UP000542674"/>
    </source>
</evidence>
<dbReference type="InterPro" id="IPR032710">
    <property type="entry name" value="NTF2-like_dom_sf"/>
</dbReference>
<protein>
    <recommendedName>
        <fullName evidence="1">SnoaL-like domain-containing protein</fullName>
    </recommendedName>
</protein>
<organism evidence="2 3">
    <name type="scientific">Saccharothrix violaceirubra</name>
    <dbReference type="NCBI Taxonomy" id="413306"/>
    <lineage>
        <taxon>Bacteria</taxon>
        <taxon>Bacillati</taxon>
        <taxon>Actinomycetota</taxon>
        <taxon>Actinomycetes</taxon>
        <taxon>Pseudonocardiales</taxon>
        <taxon>Pseudonocardiaceae</taxon>
        <taxon>Saccharothrix</taxon>
    </lineage>
</organism>
<dbReference type="Proteomes" id="UP000542674">
    <property type="component" value="Unassembled WGS sequence"/>
</dbReference>
<gene>
    <name evidence="2" type="ORF">F4559_002826</name>
</gene>
<evidence type="ECO:0000259" key="1">
    <source>
        <dbReference type="Pfam" id="PF12680"/>
    </source>
</evidence>
<sequence>MDARGFARDWERWWNDRDLEPLLARYADDVVVRSPAAARLLGDGVLPDGVLPDGVLHGRRAVREFWARGLAAVPHLRFAVVGVFEGVGTVVLHHRDQDGRFGVDVFTFRDGYVVEVVGAAESR</sequence>
<dbReference type="EMBL" id="JACHJS010000001">
    <property type="protein sequence ID" value="MBB4965467.1"/>
    <property type="molecule type" value="Genomic_DNA"/>
</dbReference>
<dbReference type="RefSeq" id="WP_221447227.1">
    <property type="nucleotide sequence ID" value="NZ_BAABAI010000001.1"/>
</dbReference>